<keyword evidence="2" id="KW-0677">Repeat</keyword>
<gene>
    <name evidence="7" type="primary">Zmym5</name>
</gene>
<evidence type="ECO:0000259" key="6">
    <source>
        <dbReference type="SMART" id="SM00746"/>
    </source>
</evidence>
<dbReference type="InterPro" id="IPR011017">
    <property type="entry name" value="TRASH_dom"/>
</dbReference>
<dbReference type="OMA" id="QSCVNEY"/>
<feature type="domain" description="TRASH" evidence="6">
    <location>
        <begin position="346"/>
        <end position="384"/>
    </location>
</feature>
<name>A0A8C5KXZ6_JACJA</name>
<keyword evidence="4" id="KW-0862">Zinc</keyword>
<evidence type="ECO:0000313" key="8">
    <source>
        <dbReference type="Proteomes" id="UP000694385"/>
    </source>
</evidence>
<keyword evidence="3" id="KW-0863">Zinc-finger</keyword>
<dbReference type="SMART" id="SM00746">
    <property type="entry name" value="TRASH"/>
    <property type="match status" value="3"/>
</dbReference>
<keyword evidence="1" id="KW-0479">Metal-binding</keyword>
<dbReference type="AlphaFoldDB" id="A0A8C5KXZ6"/>
<organism evidence="7 8">
    <name type="scientific">Jaculus jaculus</name>
    <name type="common">Lesser Egyptian jerboa</name>
    <dbReference type="NCBI Taxonomy" id="51337"/>
    <lineage>
        <taxon>Eukaryota</taxon>
        <taxon>Metazoa</taxon>
        <taxon>Chordata</taxon>
        <taxon>Craniata</taxon>
        <taxon>Vertebrata</taxon>
        <taxon>Euteleostomi</taxon>
        <taxon>Mammalia</taxon>
        <taxon>Eutheria</taxon>
        <taxon>Euarchontoglires</taxon>
        <taxon>Glires</taxon>
        <taxon>Rodentia</taxon>
        <taxon>Myomorpha</taxon>
        <taxon>Dipodoidea</taxon>
        <taxon>Dipodidae</taxon>
        <taxon>Dipodinae</taxon>
        <taxon>Jaculus</taxon>
    </lineage>
</organism>
<dbReference type="PANTHER" id="PTHR45736">
    <property type="entry name" value="ZINC FINGER MYM-TYPE PROTEIN"/>
    <property type="match status" value="1"/>
</dbReference>
<sequence length="628" mass="70512">MAVTLLDMDSFGDPGSPLVSTSRSTTVEDDDVVFIESVQPPVSAPAVADERNFVFTSSKHEKPQGNYSIVLPSSKDLASQKGNICETIVIDDEEDTENGGEEKNSASFTEWAPLGNKNNLKDLDFSTSSLSRSKTKTGVGPFIPGRIIVADVLQNGRFATQHNPDSWISQSAVFPRNQEQPGMDSSSTVTSLSKQNFQPSAQHLIKPAKIICANCKNPLKKGQTAYQRKGSDHLFCCTTCLSSFSYKPTRKTRNVTCKKGAPTKKATAPPVESRKSLQEICDVSLSSYEDNQNLRKEIFNKSRCTICNKVGEIRHEVSVNNITHKLCSNHCFDEYRLTNGLIMNCCEHCGEYMPSKNTGKNILIEGQQKRFCCQNCVNEYKKMMEGKSKTSVLENRKRNAVREENERKLCGLSSILSEKIEIPEKKEKTSEVEVAAQDNPDTVSNLKNENLLTSVSAIAGKFQEKLEDKNSEDSGMSVVLSLDPGTWPRILNIKQRDSLIENDPPQIRNFNFPKDNTGRRFSETYYTRILPSGEKSTRSWLLYSASKDSVFCLYCKLFGEGKNQLKNENGCKDWQHLSHILSKHEESEMHITNSVKYSKLKSDLKNNKIDETVEHRLYEDDGVLLFYT</sequence>
<dbReference type="InterPro" id="IPR051284">
    <property type="entry name" value="ZnF_MYMT-QRICH1"/>
</dbReference>
<dbReference type="InterPro" id="IPR010507">
    <property type="entry name" value="Znf_MYM"/>
</dbReference>
<evidence type="ECO:0000256" key="1">
    <source>
        <dbReference type="ARBA" id="ARBA00022723"/>
    </source>
</evidence>
<proteinExistence type="predicted"/>
<feature type="domain" description="TRASH" evidence="6">
    <location>
        <begin position="304"/>
        <end position="339"/>
    </location>
</feature>
<reference evidence="7" key="2">
    <citation type="submission" date="2025-09" db="UniProtKB">
        <authorList>
            <consortium name="Ensembl"/>
        </authorList>
    </citation>
    <scope>IDENTIFICATION</scope>
</reference>
<protein>
    <submittedName>
        <fullName evidence="7">Zinc finger, MYM-type 5</fullName>
    </submittedName>
</protein>
<dbReference type="Proteomes" id="UP000694385">
    <property type="component" value="Unassembled WGS sequence"/>
</dbReference>
<dbReference type="Pfam" id="PF06467">
    <property type="entry name" value="zf-FCS"/>
    <property type="match status" value="2"/>
</dbReference>
<reference evidence="7" key="1">
    <citation type="submission" date="2025-08" db="UniProtKB">
        <authorList>
            <consortium name="Ensembl"/>
        </authorList>
    </citation>
    <scope>IDENTIFICATION</scope>
</reference>
<evidence type="ECO:0000256" key="5">
    <source>
        <dbReference type="SAM" id="MobiDB-lite"/>
    </source>
</evidence>
<feature type="region of interest" description="Disordered" evidence="5">
    <location>
        <begin position="1"/>
        <end position="25"/>
    </location>
</feature>
<dbReference type="PANTHER" id="PTHR45736:SF7">
    <property type="entry name" value="ZINC FINGER MYM-TYPE PROTEIN 5"/>
    <property type="match status" value="1"/>
</dbReference>
<evidence type="ECO:0000256" key="4">
    <source>
        <dbReference type="ARBA" id="ARBA00022833"/>
    </source>
</evidence>
<dbReference type="Ensembl" id="ENSJJAT00000024121.1">
    <property type="protein sequence ID" value="ENSJJAP00000017599.1"/>
    <property type="gene ID" value="ENSJJAG00000019107.1"/>
</dbReference>
<evidence type="ECO:0000313" key="7">
    <source>
        <dbReference type="Ensembl" id="ENSJJAP00000017599.1"/>
    </source>
</evidence>
<evidence type="ECO:0000256" key="2">
    <source>
        <dbReference type="ARBA" id="ARBA00022737"/>
    </source>
</evidence>
<dbReference type="GO" id="GO:0008270">
    <property type="term" value="F:zinc ion binding"/>
    <property type="evidence" value="ECO:0007669"/>
    <property type="project" value="UniProtKB-KW"/>
</dbReference>
<dbReference type="GeneTree" id="ENSGT00940000162379"/>
<accession>A0A8C5KXZ6</accession>
<evidence type="ECO:0000256" key="3">
    <source>
        <dbReference type="ARBA" id="ARBA00022771"/>
    </source>
</evidence>
<dbReference type="SUPFAM" id="SSF57716">
    <property type="entry name" value="Glucocorticoid receptor-like (DNA-binding domain)"/>
    <property type="match status" value="1"/>
</dbReference>
<keyword evidence="8" id="KW-1185">Reference proteome</keyword>
<dbReference type="GO" id="GO:0000122">
    <property type="term" value="P:negative regulation of transcription by RNA polymerase II"/>
    <property type="evidence" value="ECO:0007669"/>
    <property type="project" value="Ensembl"/>
</dbReference>
<feature type="domain" description="TRASH" evidence="6">
    <location>
        <begin position="212"/>
        <end position="248"/>
    </location>
</feature>